<organism evidence="2 3">
    <name type="scientific">Neisseria lisongii</name>
    <dbReference type="NCBI Taxonomy" id="2912188"/>
    <lineage>
        <taxon>Bacteria</taxon>
        <taxon>Pseudomonadati</taxon>
        <taxon>Pseudomonadota</taxon>
        <taxon>Betaproteobacteria</taxon>
        <taxon>Neisseriales</taxon>
        <taxon>Neisseriaceae</taxon>
        <taxon>Neisseria</taxon>
    </lineage>
</organism>
<reference evidence="2 3" key="1">
    <citation type="submission" date="2023-01" db="EMBL/GenBank/DDBJ databases">
        <authorList>
            <person name="Yang C."/>
        </authorList>
    </citation>
    <scope>NUCLEOTIDE SEQUENCE [LARGE SCALE GENOMIC DNA]</scope>
    <source>
        <strain evidence="2 3">ZJ106</strain>
    </source>
</reference>
<keyword evidence="3" id="KW-1185">Reference proteome</keyword>
<evidence type="ECO:0000313" key="3">
    <source>
        <dbReference type="Proteomes" id="UP001221268"/>
    </source>
</evidence>
<gene>
    <name evidence="2" type="ORF">PJU73_09265</name>
</gene>
<dbReference type="Gene3D" id="3.30.70.1290">
    <property type="entry name" value="Transposase IS200-like"/>
    <property type="match status" value="1"/>
</dbReference>
<evidence type="ECO:0000259" key="1">
    <source>
        <dbReference type="SMART" id="SM01321"/>
    </source>
</evidence>
<dbReference type="InterPro" id="IPR002686">
    <property type="entry name" value="Transposase_17"/>
</dbReference>
<dbReference type="PANTHER" id="PTHR36966">
    <property type="entry name" value="REP-ASSOCIATED TYROSINE TRANSPOSASE"/>
    <property type="match status" value="1"/>
</dbReference>
<accession>A0ABY7RIM6</accession>
<dbReference type="EMBL" id="CP116766">
    <property type="protein sequence ID" value="WCL71492.1"/>
    <property type="molecule type" value="Genomic_DNA"/>
</dbReference>
<name>A0ABY7RIM6_9NEIS</name>
<dbReference type="NCBIfam" id="NF047646">
    <property type="entry name" value="REP_Tyr_transpos"/>
    <property type="match status" value="1"/>
</dbReference>
<sequence>MEKAMSQYRRNYVRGGTFFFTVKLADPKSRLLVERIDLLREAYAYVQKRYPFETVAVCVLPNHIHAVWTLPDGDDDYSLRWKLLKRRFSDYFPHADSRSPSQLKRHEKGIWQRRFYEHTVFDDADLRRCVDYVYFNPVKHKLTANVRDWPFSSFHRDVARGLFPADWGGTYESAVMNLGE</sequence>
<protein>
    <submittedName>
        <fullName evidence="2">Transposase</fullName>
    </submittedName>
</protein>
<dbReference type="InterPro" id="IPR036515">
    <property type="entry name" value="Transposase_17_sf"/>
</dbReference>
<dbReference type="PANTHER" id="PTHR36966:SF1">
    <property type="entry name" value="REP-ASSOCIATED TYROSINE TRANSPOSASE"/>
    <property type="match status" value="1"/>
</dbReference>
<dbReference type="SUPFAM" id="SSF143422">
    <property type="entry name" value="Transposase IS200-like"/>
    <property type="match status" value="1"/>
</dbReference>
<proteinExistence type="predicted"/>
<feature type="domain" description="Transposase IS200-like" evidence="1">
    <location>
        <begin position="13"/>
        <end position="136"/>
    </location>
</feature>
<dbReference type="SMART" id="SM01321">
    <property type="entry name" value="Y1_Tnp"/>
    <property type="match status" value="1"/>
</dbReference>
<evidence type="ECO:0000313" key="2">
    <source>
        <dbReference type="EMBL" id="WCL71492.1"/>
    </source>
</evidence>
<dbReference type="InterPro" id="IPR052715">
    <property type="entry name" value="RAYT_transposase"/>
</dbReference>
<dbReference type="Proteomes" id="UP001221268">
    <property type="component" value="Chromosome"/>
</dbReference>